<accession>A0A0H4XLA6</accession>
<dbReference type="Proteomes" id="UP000009026">
    <property type="component" value="Chromosome"/>
</dbReference>
<reference evidence="2 3" key="1">
    <citation type="journal article" date="2016" name="PLoS ONE">
        <title>Complete Genome Sequence and Comparative Genomics of a Novel Myxobacterium Myxococcus hansupus.</title>
        <authorList>
            <person name="Sharma G."/>
            <person name="Narwani T."/>
            <person name="Subramanian S."/>
        </authorList>
    </citation>
    <scope>NUCLEOTIDE SEQUENCE [LARGE SCALE GENOMIC DNA]</scope>
    <source>
        <strain evidence="3">mixupus</strain>
    </source>
</reference>
<gene>
    <name evidence="2" type="ORF">A176_005944</name>
</gene>
<feature type="region of interest" description="Disordered" evidence="1">
    <location>
        <begin position="1"/>
        <end position="37"/>
    </location>
</feature>
<dbReference type="EMBL" id="CP012109">
    <property type="protein sequence ID" value="AKQ69032.1"/>
    <property type="molecule type" value="Genomic_DNA"/>
</dbReference>
<protein>
    <submittedName>
        <fullName evidence="2">Uncharacterized protein</fullName>
    </submittedName>
</protein>
<name>A0A0H4XLA6_9BACT</name>
<sequence>MRVGRPSRVDGGHPGGRGTMDNPRGTRHARYDSRTCG</sequence>
<dbReference type="AlphaFoldDB" id="A0A0H4XLA6"/>
<dbReference type="PATRIC" id="fig|1297742.4.peg.6038"/>
<evidence type="ECO:0000313" key="2">
    <source>
        <dbReference type="EMBL" id="AKQ69032.1"/>
    </source>
</evidence>
<evidence type="ECO:0000256" key="1">
    <source>
        <dbReference type="SAM" id="MobiDB-lite"/>
    </source>
</evidence>
<dbReference type="KEGG" id="mym:A176_005944"/>
<proteinExistence type="predicted"/>
<dbReference type="STRING" id="1297742.A176_005944"/>
<evidence type="ECO:0000313" key="3">
    <source>
        <dbReference type="Proteomes" id="UP000009026"/>
    </source>
</evidence>
<organism evidence="2 3">
    <name type="scientific">Pseudomyxococcus hansupus</name>
    <dbReference type="NCBI Taxonomy" id="1297742"/>
    <lineage>
        <taxon>Bacteria</taxon>
        <taxon>Pseudomonadati</taxon>
        <taxon>Myxococcota</taxon>
        <taxon>Myxococcia</taxon>
        <taxon>Myxococcales</taxon>
        <taxon>Cystobacterineae</taxon>
        <taxon>Myxococcaceae</taxon>
        <taxon>Pseudomyxococcus</taxon>
    </lineage>
</organism>
<keyword evidence="3" id="KW-1185">Reference proteome</keyword>